<proteinExistence type="predicted"/>
<dbReference type="KEGG" id="nzl:D0T92_09545"/>
<dbReference type="Proteomes" id="UP000325713">
    <property type="component" value="Chromosome"/>
</dbReference>
<protein>
    <submittedName>
        <fullName evidence="1">Uncharacterized protein</fullName>
    </submittedName>
</protein>
<keyword evidence="2" id="KW-1185">Reference proteome</keyword>
<evidence type="ECO:0000313" key="2">
    <source>
        <dbReference type="Proteomes" id="UP000325713"/>
    </source>
</evidence>
<dbReference type="EMBL" id="CP031700">
    <property type="protein sequence ID" value="QEY26749.1"/>
    <property type="molecule type" value="Genomic_DNA"/>
</dbReference>
<dbReference type="AlphaFoldDB" id="A0A5J6PVJ7"/>
<evidence type="ECO:0000313" key="1">
    <source>
        <dbReference type="EMBL" id="QEY26749.1"/>
    </source>
</evidence>
<accession>A0A5J6PVJ7</accession>
<sequence>MTEETQKTPLEYARDIINQLKEMQHYAQTNAEKLSSQWLAFSEGEFKNKLFAEKVGDLLNKQGAYVEELQGVINDMELECNRIENEA</sequence>
<reference evidence="1 2" key="1">
    <citation type="submission" date="2018-08" db="EMBL/GenBank/DDBJ databases">
        <title>Neisseria zalophi ATCC BAA-2455 complete genome.</title>
        <authorList>
            <person name="Veseli I.A."/>
            <person name="Buttler R."/>
            <person name="Mascarenhas dos Santos A.C."/>
            <person name="Pombert J.-F."/>
        </authorList>
    </citation>
    <scope>NUCLEOTIDE SEQUENCE [LARGE SCALE GENOMIC DNA]</scope>
    <source>
        <strain evidence="1 2">ATCC BAA-2455</strain>
    </source>
</reference>
<dbReference type="RefSeq" id="WP_151052311.1">
    <property type="nucleotide sequence ID" value="NZ_CP031700.1"/>
</dbReference>
<name>A0A5J6PVJ7_9NEIS</name>
<dbReference type="OrthoDB" id="5956112at2"/>
<gene>
    <name evidence="1" type="ORF">D0T92_09545</name>
</gene>
<organism evidence="1 2">
    <name type="scientific">Neisseria zalophi</name>
    <dbReference type="NCBI Taxonomy" id="640030"/>
    <lineage>
        <taxon>Bacteria</taxon>
        <taxon>Pseudomonadati</taxon>
        <taxon>Pseudomonadota</taxon>
        <taxon>Betaproteobacteria</taxon>
        <taxon>Neisseriales</taxon>
        <taxon>Neisseriaceae</taxon>
        <taxon>Neisseria</taxon>
    </lineage>
</organism>